<dbReference type="EMBL" id="MN740742">
    <property type="protein sequence ID" value="QHU09683.1"/>
    <property type="molecule type" value="Genomic_DNA"/>
</dbReference>
<accession>A0A6C0JWB9</accession>
<name>A0A6C0JWB9_9ZZZZ</name>
<sequence length="215" mass="24700">MDFSSPVKEPNGTVKITIQTQTPLKIEYVSTESNRHTTPSYDSPDFKKYLGEIAMMYESYSKKWFTRSIVPTIFLSKLMHKWDNGAHEPYRGNFKTINDSINVYQVWYPEQLLVSIQSFTIHWKLIEVLYKTPQRNSSSGPIEFASEEIPLDSTDNTILLQTTLRSRALHKVRQARLVSAVSKARADALTVRYYEKYGNLEELDSNSVLSSDGSE</sequence>
<protein>
    <submittedName>
        <fullName evidence="1">Uncharacterized protein</fullName>
    </submittedName>
</protein>
<reference evidence="1" key="1">
    <citation type="journal article" date="2020" name="Nature">
        <title>Giant virus diversity and host interactions through global metagenomics.</title>
        <authorList>
            <person name="Schulz F."/>
            <person name="Roux S."/>
            <person name="Paez-Espino D."/>
            <person name="Jungbluth S."/>
            <person name="Walsh D.A."/>
            <person name="Denef V.J."/>
            <person name="McMahon K.D."/>
            <person name="Konstantinidis K.T."/>
            <person name="Eloe-Fadrosh E.A."/>
            <person name="Kyrpides N.C."/>
            <person name="Woyke T."/>
        </authorList>
    </citation>
    <scope>NUCLEOTIDE SEQUENCE</scope>
    <source>
        <strain evidence="1">GVMAG-S-1101164-105</strain>
    </source>
</reference>
<dbReference type="AlphaFoldDB" id="A0A6C0JWB9"/>
<evidence type="ECO:0000313" key="1">
    <source>
        <dbReference type="EMBL" id="QHU09683.1"/>
    </source>
</evidence>
<organism evidence="1">
    <name type="scientific">viral metagenome</name>
    <dbReference type="NCBI Taxonomy" id="1070528"/>
    <lineage>
        <taxon>unclassified sequences</taxon>
        <taxon>metagenomes</taxon>
        <taxon>organismal metagenomes</taxon>
    </lineage>
</organism>
<proteinExistence type="predicted"/>